<evidence type="ECO:0000256" key="1">
    <source>
        <dbReference type="SAM" id="Phobius"/>
    </source>
</evidence>
<feature type="transmembrane region" description="Helical" evidence="1">
    <location>
        <begin position="28"/>
        <end position="46"/>
    </location>
</feature>
<feature type="transmembrane region" description="Helical" evidence="1">
    <location>
        <begin position="157"/>
        <end position="175"/>
    </location>
</feature>
<feature type="transmembrane region" description="Helical" evidence="1">
    <location>
        <begin position="115"/>
        <end position="137"/>
    </location>
</feature>
<accession>A0A1V9FJX5</accession>
<protein>
    <recommendedName>
        <fullName evidence="4">DUF1361 domain-containing protein</fullName>
    </recommendedName>
</protein>
<name>A0A1V9FJX5_9BACT</name>
<gene>
    <name evidence="2" type="ORF">A4R26_04040</name>
</gene>
<sequence>MKYAQPKEIEKPLALNRITLFNNEIDRILTISMGFSIALVMARVAYTGKFTFAWLIWNLFLAWCPYVISSWLKQRPAVQAGRIKFAVISILWLLFIPNSFYILTDLFHLGKFNNVPNWFDLALIISFAWNGLLMGILSVRQMEKIVQPYLRGKHELFFIYPIMWLNALGVYIGRYPRFNSWDIVTNPFKLFTYLTELIFHPVQWKYAWGMVLCFSVFMTLVYLAIKRLSKAIH</sequence>
<reference evidence="3" key="1">
    <citation type="submission" date="2016-04" db="EMBL/GenBank/DDBJ databases">
        <authorList>
            <person name="Chen L."/>
            <person name="Zhuang W."/>
            <person name="Wang G."/>
        </authorList>
    </citation>
    <scope>NUCLEOTIDE SEQUENCE [LARGE SCALE GENOMIC DNA]</scope>
    <source>
        <strain evidence="3">208</strain>
    </source>
</reference>
<evidence type="ECO:0000313" key="3">
    <source>
        <dbReference type="Proteomes" id="UP000192276"/>
    </source>
</evidence>
<keyword evidence="1" id="KW-1133">Transmembrane helix</keyword>
<proteinExistence type="predicted"/>
<dbReference type="InterPro" id="IPR009793">
    <property type="entry name" value="DUF1361"/>
</dbReference>
<comment type="caution">
    <text evidence="2">The sequence shown here is derived from an EMBL/GenBank/DDBJ whole genome shotgun (WGS) entry which is preliminary data.</text>
</comment>
<keyword evidence="1" id="KW-0812">Transmembrane</keyword>
<dbReference type="OrthoDB" id="4540541at2"/>
<evidence type="ECO:0008006" key="4">
    <source>
        <dbReference type="Google" id="ProtNLM"/>
    </source>
</evidence>
<feature type="transmembrane region" description="Helical" evidence="1">
    <location>
        <begin position="52"/>
        <end position="72"/>
    </location>
</feature>
<evidence type="ECO:0000313" key="2">
    <source>
        <dbReference type="EMBL" id="OQP58630.1"/>
    </source>
</evidence>
<dbReference type="EMBL" id="LWBP01000188">
    <property type="protein sequence ID" value="OQP58630.1"/>
    <property type="molecule type" value="Genomic_DNA"/>
</dbReference>
<dbReference type="Pfam" id="PF07099">
    <property type="entry name" value="DUF1361"/>
    <property type="match status" value="1"/>
</dbReference>
<organism evidence="2 3">
    <name type="scientific">Niastella populi</name>
    <dbReference type="NCBI Taxonomy" id="550983"/>
    <lineage>
        <taxon>Bacteria</taxon>
        <taxon>Pseudomonadati</taxon>
        <taxon>Bacteroidota</taxon>
        <taxon>Chitinophagia</taxon>
        <taxon>Chitinophagales</taxon>
        <taxon>Chitinophagaceae</taxon>
        <taxon>Niastella</taxon>
    </lineage>
</organism>
<dbReference type="RefSeq" id="WP_081166231.1">
    <property type="nucleotide sequence ID" value="NZ_LWBP01000188.1"/>
</dbReference>
<dbReference type="AlphaFoldDB" id="A0A1V9FJX5"/>
<dbReference type="STRING" id="550983.A4R26_04040"/>
<dbReference type="Proteomes" id="UP000192276">
    <property type="component" value="Unassembled WGS sequence"/>
</dbReference>
<keyword evidence="1" id="KW-0472">Membrane</keyword>
<feature type="transmembrane region" description="Helical" evidence="1">
    <location>
        <begin position="206"/>
        <end position="225"/>
    </location>
</feature>
<keyword evidence="3" id="KW-1185">Reference proteome</keyword>
<feature type="transmembrane region" description="Helical" evidence="1">
    <location>
        <begin position="84"/>
        <end position="103"/>
    </location>
</feature>